<dbReference type="Proteomes" id="UP000317093">
    <property type="component" value="Chromosome"/>
</dbReference>
<proteinExistence type="predicted"/>
<dbReference type="EMBL" id="CP036279">
    <property type="protein sequence ID" value="QDU62884.1"/>
    <property type="molecule type" value="Genomic_DNA"/>
</dbReference>
<evidence type="ECO:0008006" key="3">
    <source>
        <dbReference type="Google" id="ProtNLM"/>
    </source>
</evidence>
<dbReference type="InterPro" id="IPR041916">
    <property type="entry name" value="Anti_sigma_zinc_sf"/>
</dbReference>
<reference evidence="1 2" key="1">
    <citation type="submission" date="2019-02" db="EMBL/GenBank/DDBJ databases">
        <title>Deep-cultivation of Planctomycetes and their phenomic and genomic characterization uncovers novel biology.</title>
        <authorList>
            <person name="Wiegand S."/>
            <person name="Jogler M."/>
            <person name="Boedeker C."/>
            <person name="Pinto D."/>
            <person name="Vollmers J."/>
            <person name="Rivas-Marin E."/>
            <person name="Kohn T."/>
            <person name="Peeters S.H."/>
            <person name="Heuer A."/>
            <person name="Rast P."/>
            <person name="Oberbeckmann S."/>
            <person name="Bunk B."/>
            <person name="Jeske O."/>
            <person name="Meyerdierks A."/>
            <person name="Storesund J.E."/>
            <person name="Kallscheuer N."/>
            <person name="Luecker S."/>
            <person name="Lage O.M."/>
            <person name="Pohl T."/>
            <person name="Merkel B.J."/>
            <person name="Hornburger P."/>
            <person name="Mueller R.-W."/>
            <person name="Bruemmer F."/>
            <person name="Labrenz M."/>
            <person name="Spormann A.M."/>
            <person name="Op den Camp H."/>
            <person name="Overmann J."/>
            <person name="Amann R."/>
            <person name="Jetten M.S.M."/>
            <person name="Mascher T."/>
            <person name="Medema M.H."/>
            <person name="Devos D.P."/>
            <person name="Kaster A.-K."/>
            <person name="Ovreas L."/>
            <person name="Rohde M."/>
            <person name="Galperin M.Y."/>
            <person name="Jogler C."/>
        </authorList>
    </citation>
    <scope>NUCLEOTIDE SEQUENCE [LARGE SCALE GENOMIC DNA]</scope>
    <source>
        <strain evidence="1 2">Pan216</strain>
    </source>
</reference>
<evidence type="ECO:0000313" key="2">
    <source>
        <dbReference type="Proteomes" id="UP000317093"/>
    </source>
</evidence>
<keyword evidence="2" id="KW-1185">Reference proteome</keyword>
<gene>
    <name evidence="1" type="ORF">Pan216_37570</name>
</gene>
<dbReference type="KEGG" id="knv:Pan216_37570"/>
<protein>
    <recommendedName>
        <fullName evidence="3">Zinc-finger domain-containing protein</fullName>
    </recommendedName>
</protein>
<organism evidence="1 2">
    <name type="scientific">Kolteria novifilia</name>
    <dbReference type="NCBI Taxonomy" id="2527975"/>
    <lineage>
        <taxon>Bacteria</taxon>
        <taxon>Pseudomonadati</taxon>
        <taxon>Planctomycetota</taxon>
        <taxon>Planctomycetia</taxon>
        <taxon>Kolteriales</taxon>
        <taxon>Kolteriaceae</taxon>
        <taxon>Kolteria</taxon>
    </lineage>
</organism>
<evidence type="ECO:0000313" key="1">
    <source>
        <dbReference type="EMBL" id="QDU62884.1"/>
    </source>
</evidence>
<sequence>MGHGFTCDSGPNRVALVGYLEEALSNEELARVEQMLRTRSEWREALRDVTQDMDPGEHSVATIWRRHRLTCPTRERLGAYLLQALAPEETDYVRFHLDVIGCRWCQANLDDLSSTVETRPSSDMEHDRRRRRLFETSVGHLPRRNR</sequence>
<dbReference type="Gene3D" id="1.10.10.1320">
    <property type="entry name" value="Anti-sigma factor, zinc-finger domain"/>
    <property type="match status" value="1"/>
</dbReference>
<name>A0A518B7D8_9BACT</name>
<dbReference type="AlphaFoldDB" id="A0A518B7D8"/>
<accession>A0A518B7D8</accession>
<dbReference type="RefSeq" id="WP_145259940.1">
    <property type="nucleotide sequence ID" value="NZ_CP036279.1"/>
</dbReference>
<dbReference type="OrthoDB" id="285502at2"/>